<evidence type="ECO:0000313" key="4">
    <source>
        <dbReference type="Proteomes" id="UP000605148"/>
    </source>
</evidence>
<dbReference type="EMBL" id="BMFA01000004">
    <property type="protein sequence ID" value="GGB45214.1"/>
    <property type="molecule type" value="Genomic_DNA"/>
</dbReference>
<dbReference type="NCBIfam" id="TIGR02097">
    <property type="entry name" value="yccV"/>
    <property type="match status" value="1"/>
</dbReference>
<dbReference type="Pfam" id="PF08755">
    <property type="entry name" value="YccV-like"/>
    <property type="match status" value="1"/>
</dbReference>
<dbReference type="GO" id="GO:0003677">
    <property type="term" value="F:DNA binding"/>
    <property type="evidence" value="ECO:0007669"/>
    <property type="project" value="UniProtKB-UniRule"/>
</dbReference>
<dbReference type="PANTHER" id="PTHR48439">
    <property type="entry name" value="HEMIMETHYLATED DNA-BINDING DOMAIN-CONTAINING PROTEIN"/>
    <property type="match status" value="1"/>
</dbReference>
<feature type="domain" description="Hemimethylated DNA-binding" evidence="2">
    <location>
        <begin position="30"/>
        <end position="129"/>
    </location>
</feature>
<protein>
    <recommendedName>
        <fullName evidence="1">Heat shock protein HspQ</fullName>
    </recommendedName>
</protein>
<proteinExistence type="predicted"/>
<evidence type="ECO:0000256" key="1">
    <source>
        <dbReference type="NCBIfam" id="TIGR02097"/>
    </source>
</evidence>
<keyword evidence="4" id="KW-1185">Reference proteome</keyword>
<dbReference type="InterPro" id="IPR053189">
    <property type="entry name" value="Clp_protease_adapter_ClpF"/>
</dbReference>
<organism evidence="3 4">
    <name type="scientific">Roseibium aquae</name>
    <dbReference type="NCBI Taxonomy" id="1323746"/>
    <lineage>
        <taxon>Bacteria</taxon>
        <taxon>Pseudomonadati</taxon>
        <taxon>Pseudomonadota</taxon>
        <taxon>Alphaproteobacteria</taxon>
        <taxon>Hyphomicrobiales</taxon>
        <taxon>Stappiaceae</taxon>
        <taxon>Roseibium</taxon>
    </lineage>
</organism>
<dbReference type="SUPFAM" id="SSF141255">
    <property type="entry name" value="YccV-like"/>
    <property type="match status" value="1"/>
</dbReference>
<dbReference type="InterPro" id="IPR011722">
    <property type="entry name" value="Hemimethylated_DNA-bd_dom"/>
</dbReference>
<dbReference type="PANTHER" id="PTHR48439:SF1">
    <property type="entry name" value="HEMIMETHYLATED DNA-BINDING DOMAIN-CONTAINING PROTEIN"/>
    <property type="match status" value="1"/>
</dbReference>
<dbReference type="Proteomes" id="UP000605148">
    <property type="component" value="Unassembled WGS sequence"/>
</dbReference>
<dbReference type="AlphaFoldDB" id="A0A916TH23"/>
<reference evidence="3" key="2">
    <citation type="submission" date="2020-09" db="EMBL/GenBank/DDBJ databases">
        <authorList>
            <person name="Sun Q."/>
            <person name="Zhou Y."/>
        </authorList>
    </citation>
    <scope>NUCLEOTIDE SEQUENCE</scope>
    <source>
        <strain evidence="3">CGMCC 1.12426</strain>
    </source>
</reference>
<dbReference type="Gene3D" id="2.30.30.390">
    <property type="entry name" value="Hemimethylated DNA-binding domain"/>
    <property type="match status" value="1"/>
</dbReference>
<accession>A0A916TH23</accession>
<evidence type="ECO:0000259" key="2">
    <source>
        <dbReference type="SMART" id="SM00992"/>
    </source>
</evidence>
<gene>
    <name evidence="3" type="ORF">GCM10011316_16580</name>
</gene>
<comment type="caution">
    <text evidence="3">The sequence shown here is derived from an EMBL/GenBank/DDBJ whole genome shotgun (WGS) entry which is preliminary data.</text>
</comment>
<reference evidence="3" key="1">
    <citation type="journal article" date="2014" name="Int. J. Syst. Evol. Microbiol.">
        <title>Complete genome sequence of Corynebacterium casei LMG S-19264T (=DSM 44701T), isolated from a smear-ripened cheese.</title>
        <authorList>
            <consortium name="US DOE Joint Genome Institute (JGI-PGF)"/>
            <person name="Walter F."/>
            <person name="Albersmeier A."/>
            <person name="Kalinowski J."/>
            <person name="Ruckert C."/>
        </authorList>
    </citation>
    <scope>NUCLEOTIDE SEQUENCE</scope>
    <source>
        <strain evidence="3">CGMCC 1.12426</strain>
    </source>
</reference>
<name>A0A916TH23_9HYPH</name>
<dbReference type="SMART" id="SM00992">
    <property type="entry name" value="YccV-like"/>
    <property type="match status" value="1"/>
</dbReference>
<dbReference type="InterPro" id="IPR036623">
    <property type="entry name" value="Hemimethylated_DNA-bd_sf"/>
</dbReference>
<evidence type="ECO:0000313" key="3">
    <source>
        <dbReference type="EMBL" id="GGB45214.1"/>
    </source>
</evidence>
<keyword evidence="3" id="KW-0238">DNA-binding</keyword>
<sequence length="134" mass="15530">MLGEIGKLASLRRARYVGEEALNGSQTMRTAKFSIGQVVRHRIYPFRGVIFDVDPTFSNTEEWWEAIPEDVRPVRDQPFYHLLAENEETEYVAYVSEQNLVPDMTGEPIRHPQVDEIFEEQSDGSYLPRSVDMH</sequence>